<dbReference type="GeneID" id="112852070"/>
<reference evidence="9" key="1">
    <citation type="submission" date="2025-08" db="UniProtKB">
        <authorList>
            <consortium name="RefSeq"/>
        </authorList>
    </citation>
    <scope>IDENTIFICATION</scope>
    <source>
        <tissue evidence="9">Blood</tissue>
    </source>
</reference>
<dbReference type="PROSITE" id="PS51233">
    <property type="entry name" value="VWFD"/>
    <property type="match status" value="1"/>
</dbReference>
<name>A0A6P6H6G5_PUMCO</name>
<sequence length="629" mass="67528">MADALCQGCCDVRVHATKGAAMWGPGCTLAGVAQQPPCAGGAPARSAAWRDRAQSVRLQAWLRGARTGGQVAEVGVGVSEDRASALSEGALGVWTEAVRLSLVLQTPRCRKKVETSGERGGVRQTRPTSVTETSPTSVTETSPTSEPKRSTTSGPTMSTSPVLKTETTHFTPVTIPCQPQCRWTKWFDVDFPSPGPHGGDADTLGNIVRRGGKICRRPEYITRLECRVESHPEVSIETLGQVVECNVSKDLMCRNRDQSGEVGMCNYEVRVLCCEPPEHCPHTSVAPYATPSTKPSSPPEPTSVVSTTTCYCSVSDKFYRAGSIIYNRTDLDGHCYYATCSLDCHVVRTHYTCASGTTPPVPTTSPAGSSPSASAPVTAKGCPNAVPPRRKGETWAMPNCSQATCEGNGVITLQPQPCPQLQRPVCANGYPPVKVVDPDSCCPHYRCQCVCSGWGDPHYITFDGTYYTFLDNCTYVLVQQILPVYGHFRVLIDNYFCGAEDGLSCPQSIIVEYRQDRVVLTHKPVLGVMTNEMGRVDLCCCPGTPESLPPAHLAVPGNKSAIRARTPQLPTTPHSVPRAGSLTLLYRKPPVTSPSLGAAVPWGRLAPDPQGPALLLEHHLRPPLPPGAP</sequence>
<evidence type="ECO:0000256" key="6">
    <source>
        <dbReference type="SAM" id="MobiDB-lite"/>
    </source>
</evidence>
<proteinExistence type="predicted"/>
<keyword evidence="2" id="KW-0964">Secreted</keyword>
<evidence type="ECO:0000259" key="7">
    <source>
        <dbReference type="PROSITE" id="PS51233"/>
    </source>
</evidence>
<evidence type="ECO:0000256" key="5">
    <source>
        <dbReference type="ARBA" id="ARBA00023180"/>
    </source>
</evidence>
<protein>
    <submittedName>
        <fullName evidence="9">Mucin-5AC-like</fullName>
    </submittedName>
</protein>
<feature type="compositionally biased region" description="Low complexity" evidence="6">
    <location>
        <begin position="127"/>
        <end position="161"/>
    </location>
</feature>
<dbReference type="Pfam" id="PF00094">
    <property type="entry name" value="VWD"/>
    <property type="match status" value="1"/>
</dbReference>
<dbReference type="PANTHER" id="PTHR11339">
    <property type="entry name" value="EXTRACELLULAR MATRIX GLYCOPROTEIN RELATED"/>
    <property type="match status" value="1"/>
</dbReference>
<comment type="subcellular location">
    <subcellularLocation>
        <location evidence="1">Secreted</location>
    </subcellularLocation>
</comment>
<dbReference type="RefSeq" id="XP_025771335.1">
    <property type="nucleotide sequence ID" value="XM_025915550.1"/>
</dbReference>
<keyword evidence="5" id="KW-0325">Glycoprotein</keyword>
<keyword evidence="3" id="KW-0732">Signal</keyword>
<accession>A0A6P6H6G5</accession>
<evidence type="ECO:0000313" key="8">
    <source>
        <dbReference type="Proteomes" id="UP000515131"/>
    </source>
</evidence>
<dbReference type="KEGG" id="pcoo:112852070"/>
<dbReference type="Proteomes" id="UP000515131">
    <property type="component" value="Unplaced"/>
</dbReference>
<dbReference type="PANTHER" id="PTHR11339:SF384">
    <property type="entry name" value="MUCIN-2"/>
    <property type="match status" value="1"/>
</dbReference>
<dbReference type="Pfam" id="PF13330">
    <property type="entry name" value="Mucin2_WxxW"/>
    <property type="match status" value="1"/>
</dbReference>
<dbReference type="SMART" id="SM00216">
    <property type="entry name" value="VWD"/>
    <property type="match status" value="1"/>
</dbReference>
<evidence type="ECO:0000256" key="1">
    <source>
        <dbReference type="ARBA" id="ARBA00004613"/>
    </source>
</evidence>
<gene>
    <name evidence="9" type="primary">LOC112852070</name>
</gene>
<evidence type="ECO:0000256" key="4">
    <source>
        <dbReference type="ARBA" id="ARBA00023157"/>
    </source>
</evidence>
<keyword evidence="4" id="KW-1015">Disulfide bond</keyword>
<evidence type="ECO:0000256" key="3">
    <source>
        <dbReference type="ARBA" id="ARBA00022729"/>
    </source>
</evidence>
<feature type="region of interest" description="Disordered" evidence="6">
    <location>
        <begin position="360"/>
        <end position="382"/>
    </location>
</feature>
<feature type="domain" description="VWFD" evidence="7">
    <location>
        <begin position="449"/>
        <end position="629"/>
    </location>
</feature>
<evidence type="ECO:0000313" key="9">
    <source>
        <dbReference type="RefSeq" id="XP_025771335.1"/>
    </source>
</evidence>
<organism evidence="8 9">
    <name type="scientific">Puma concolor</name>
    <name type="common">Mountain lion</name>
    <name type="synonym">Felis concolor</name>
    <dbReference type="NCBI Taxonomy" id="9696"/>
    <lineage>
        <taxon>Eukaryota</taxon>
        <taxon>Metazoa</taxon>
        <taxon>Chordata</taxon>
        <taxon>Craniata</taxon>
        <taxon>Vertebrata</taxon>
        <taxon>Euteleostomi</taxon>
        <taxon>Mammalia</taxon>
        <taxon>Eutheria</taxon>
        <taxon>Laurasiatheria</taxon>
        <taxon>Carnivora</taxon>
        <taxon>Feliformia</taxon>
        <taxon>Felidae</taxon>
        <taxon>Felinae</taxon>
        <taxon>Puma</taxon>
    </lineage>
</organism>
<feature type="compositionally biased region" description="Low complexity" evidence="6">
    <location>
        <begin position="360"/>
        <end position="379"/>
    </location>
</feature>
<dbReference type="AlphaFoldDB" id="A0A6P6H6G5"/>
<dbReference type="InterPro" id="IPR025155">
    <property type="entry name" value="WxxW_domain"/>
</dbReference>
<dbReference type="InterPro" id="IPR050780">
    <property type="entry name" value="Mucin_vWF_Thrombospondin_sf"/>
</dbReference>
<feature type="region of interest" description="Disordered" evidence="6">
    <location>
        <begin position="109"/>
        <end position="162"/>
    </location>
</feature>
<feature type="compositionally biased region" description="Basic and acidic residues" evidence="6">
    <location>
        <begin position="112"/>
        <end position="121"/>
    </location>
</feature>
<keyword evidence="8" id="KW-1185">Reference proteome</keyword>
<dbReference type="InterPro" id="IPR001846">
    <property type="entry name" value="VWF_type-D"/>
</dbReference>
<evidence type="ECO:0000256" key="2">
    <source>
        <dbReference type="ARBA" id="ARBA00022525"/>
    </source>
</evidence>
<dbReference type="GO" id="GO:0005576">
    <property type="term" value="C:extracellular region"/>
    <property type="evidence" value="ECO:0007669"/>
    <property type="project" value="UniProtKB-SubCell"/>
</dbReference>